<name>A0ACC4AQS2_POPAL</name>
<evidence type="ECO:0000313" key="1">
    <source>
        <dbReference type="EMBL" id="KAL3568585.1"/>
    </source>
</evidence>
<protein>
    <submittedName>
        <fullName evidence="1">Uncharacterized protein</fullName>
    </submittedName>
</protein>
<comment type="caution">
    <text evidence="1">The sequence shown here is derived from an EMBL/GenBank/DDBJ whole genome shotgun (WGS) entry which is preliminary data.</text>
</comment>
<organism evidence="1 2">
    <name type="scientific">Populus alba</name>
    <name type="common">White poplar</name>
    <dbReference type="NCBI Taxonomy" id="43335"/>
    <lineage>
        <taxon>Eukaryota</taxon>
        <taxon>Viridiplantae</taxon>
        <taxon>Streptophyta</taxon>
        <taxon>Embryophyta</taxon>
        <taxon>Tracheophyta</taxon>
        <taxon>Spermatophyta</taxon>
        <taxon>Magnoliopsida</taxon>
        <taxon>eudicotyledons</taxon>
        <taxon>Gunneridae</taxon>
        <taxon>Pentapetalae</taxon>
        <taxon>rosids</taxon>
        <taxon>fabids</taxon>
        <taxon>Malpighiales</taxon>
        <taxon>Salicaceae</taxon>
        <taxon>Saliceae</taxon>
        <taxon>Populus</taxon>
    </lineage>
</organism>
<accession>A0ACC4AQS2</accession>
<evidence type="ECO:0000313" key="2">
    <source>
        <dbReference type="Proteomes" id="UP000309997"/>
    </source>
</evidence>
<dbReference type="Proteomes" id="UP000309997">
    <property type="component" value="Unassembled WGS sequence"/>
</dbReference>
<keyword evidence="2" id="KW-1185">Reference proteome</keyword>
<reference evidence="1 2" key="1">
    <citation type="journal article" date="2024" name="Plant Biotechnol. J.">
        <title>Genome and CRISPR/Cas9 system of a widespread forest tree (Populus alba) in the world.</title>
        <authorList>
            <person name="Liu Y.J."/>
            <person name="Jiang P.F."/>
            <person name="Han X.M."/>
            <person name="Li X.Y."/>
            <person name="Wang H.M."/>
            <person name="Wang Y.J."/>
            <person name="Wang X.X."/>
            <person name="Zeng Q.Y."/>
        </authorList>
    </citation>
    <scope>NUCLEOTIDE SEQUENCE [LARGE SCALE GENOMIC DNA]</scope>
    <source>
        <strain evidence="2">cv. PAL-ZL1</strain>
    </source>
</reference>
<dbReference type="EMBL" id="RCHU02000017">
    <property type="protein sequence ID" value="KAL3568585.1"/>
    <property type="molecule type" value="Genomic_DNA"/>
</dbReference>
<proteinExistence type="predicted"/>
<sequence>MIEGDALSMKSVSKTRKNIVEGNGMCPVGFRWVSGDGTAGEWRNGGFEAIEELLLRSEGDKRRQRQKEEVKMEVTVQL</sequence>
<gene>
    <name evidence="1" type="ORF">D5086_031236</name>
</gene>